<feature type="domain" description="Endonuclease/exonuclease/phosphatase" evidence="15">
    <location>
        <begin position="8"/>
        <end position="271"/>
    </location>
</feature>
<dbReference type="PANTHER" id="PTHR16320">
    <property type="entry name" value="SPHINGOMYELINASE FAMILY MEMBER"/>
    <property type="match status" value="1"/>
</dbReference>
<feature type="transmembrane region" description="Helical" evidence="14">
    <location>
        <begin position="70"/>
        <end position="88"/>
    </location>
</feature>
<evidence type="ECO:0000256" key="6">
    <source>
        <dbReference type="ARBA" id="ARBA00022692"/>
    </source>
</evidence>
<dbReference type="EC" id="3.1.4.12" evidence="5"/>
<dbReference type="Gene3D" id="3.60.10.10">
    <property type="entry name" value="Endonuclease/exonuclease/phosphatase"/>
    <property type="match status" value="1"/>
</dbReference>
<keyword evidence="12" id="KW-0443">Lipid metabolism</keyword>
<reference evidence="16" key="1">
    <citation type="journal article" date="2023" name="G3 (Bethesda)">
        <title>A reference genome for the long-term kleptoplast-retaining sea slug Elysia crispata morphotype clarki.</title>
        <authorList>
            <person name="Eastman K.E."/>
            <person name="Pendleton A.L."/>
            <person name="Shaikh M.A."/>
            <person name="Suttiyut T."/>
            <person name="Ogas R."/>
            <person name="Tomko P."/>
            <person name="Gavelis G."/>
            <person name="Widhalm J.R."/>
            <person name="Wisecaver J.H."/>
        </authorList>
    </citation>
    <scope>NUCLEOTIDE SEQUENCE</scope>
    <source>
        <strain evidence="16">ECLA1</strain>
    </source>
</reference>
<keyword evidence="10" id="KW-0746">Sphingolipid metabolism</keyword>
<keyword evidence="13 14" id="KW-0472">Membrane</keyword>
<keyword evidence="9" id="KW-0460">Magnesium</keyword>
<keyword evidence="17" id="KW-1185">Reference proteome</keyword>
<dbReference type="InterPro" id="IPR036691">
    <property type="entry name" value="Endo/exonu/phosph_ase_sf"/>
</dbReference>
<dbReference type="Pfam" id="PF03372">
    <property type="entry name" value="Exo_endo_phos"/>
    <property type="match status" value="1"/>
</dbReference>
<evidence type="ECO:0000259" key="15">
    <source>
        <dbReference type="Pfam" id="PF03372"/>
    </source>
</evidence>
<feature type="transmembrane region" description="Helical" evidence="14">
    <location>
        <begin position="359"/>
        <end position="384"/>
    </location>
</feature>
<keyword evidence="6 14" id="KW-0812">Transmembrane</keyword>
<evidence type="ECO:0000256" key="11">
    <source>
        <dbReference type="ARBA" id="ARBA00022989"/>
    </source>
</evidence>
<feature type="transmembrane region" description="Helical" evidence="14">
    <location>
        <begin position="328"/>
        <end position="347"/>
    </location>
</feature>
<comment type="similarity">
    <text evidence="4">Belongs to the neutral sphingomyelinase family.</text>
</comment>
<evidence type="ECO:0000256" key="13">
    <source>
        <dbReference type="ARBA" id="ARBA00023136"/>
    </source>
</evidence>
<dbReference type="GO" id="GO:0006665">
    <property type="term" value="P:sphingolipid metabolic process"/>
    <property type="evidence" value="ECO:0007669"/>
    <property type="project" value="UniProtKB-KW"/>
</dbReference>
<dbReference type="GO" id="GO:0046872">
    <property type="term" value="F:metal ion binding"/>
    <property type="evidence" value="ECO:0007669"/>
    <property type="project" value="UniProtKB-KW"/>
</dbReference>
<comment type="pathway">
    <text evidence="2">Lipid metabolism; sphingolipid metabolism.</text>
</comment>
<evidence type="ECO:0000256" key="3">
    <source>
        <dbReference type="ARBA" id="ARBA00004991"/>
    </source>
</evidence>
<evidence type="ECO:0000256" key="1">
    <source>
        <dbReference type="ARBA" id="ARBA00004141"/>
    </source>
</evidence>
<dbReference type="Proteomes" id="UP001283361">
    <property type="component" value="Unassembled WGS sequence"/>
</dbReference>
<evidence type="ECO:0000256" key="4">
    <source>
        <dbReference type="ARBA" id="ARBA00006335"/>
    </source>
</evidence>
<dbReference type="AlphaFoldDB" id="A0AAE1DU38"/>
<dbReference type="GO" id="GO:0016020">
    <property type="term" value="C:membrane"/>
    <property type="evidence" value="ECO:0007669"/>
    <property type="project" value="UniProtKB-SubCell"/>
</dbReference>
<name>A0AAE1DU38_9GAST</name>
<keyword evidence="7" id="KW-0479">Metal-binding</keyword>
<evidence type="ECO:0000256" key="14">
    <source>
        <dbReference type="SAM" id="Phobius"/>
    </source>
</evidence>
<dbReference type="InterPro" id="IPR005135">
    <property type="entry name" value="Endo/exonuclease/phosphatase"/>
</dbReference>
<evidence type="ECO:0000256" key="7">
    <source>
        <dbReference type="ARBA" id="ARBA00022723"/>
    </source>
</evidence>
<comment type="subcellular location">
    <subcellularLocation>
        <location evidence="1">Membrane</location>
        <topology evidence="1">Multi-pass membrane protein</topology>
    </subcellularLocation>
</comment>
<evidence type="ECO:0000256" key="10">
    <source>
        <dbReference type="ARBA" id="ARBA00022919"/>
    </source>
</evidence>
<keyword evidence="8" id="KW-0378">Hydrolase</keyword>
<evidence type="ECO:0000313" key="17">
    <source>
        <dbReference type="Proteomes" id="UP001283361"/>
    </source>
</evidence>
<dbReference type="SUPFAM" id="SSF56219">
    <property type="entry name" value="DNase I-like"/>
    <property type="match status" value="1"/>
</dbReference>
<dbReference type="InterPro" id="IPR038772">
    <property type="entry name" value="Sph/SMPD2-like"/>
</dbReference>
<evidence type="ECO:0000256" key="2">
    <source>
        <dbReference type="ARBA" id="ARBA00004760"/>
    </source>
</evidence>
<evidence type="ECO:0000256" key="9">
    <source>
        <dbReference type="ARBA" id="ARBA00022842"/>
    </source>
</evidence>
<dbReference type="PANTHER" id="PTHR16320:SF24">
    <property type="entry name" value="PHOSPHODIESTERASE, PUTATIVE-RELATED"/>
    <property type="match status" value="1"/>
</dbReference>
<evidence type="ECO:0000256" key="5">
    <source>
        <dbReference type="ARBA" id="ARBA00012369"/>
    </source>
</evidence>
<evidence type="ECO:0000256" key="8">
    <source>
        <dbReference type="ARBA" id="ARBA00022801"/>
    </source>
</evidence>
<keyword evidence="11 14" id="KW-1133">Transmembrane helix</keyword>
<comment type="caution">
    <text evidence="16">The sequence shown here is derived from an EMBL/GenBank/DDBJ whole genome shotgun (WGS) entry which is preliminary data.</text>
</comment>
<accession>A0AAE1DU38</accession>
<protein>
    <recommendedName>
        <fullName evidence="5">sphingomyelin phosphodiesterase</fullName>
        <ecNumber evidence="5">3.1.4.12</ecNumber>
    </recommendedName>
</protein>
<gene>
    <name evidence="16" type="ORF">RRG08_037717</name>
</gene>
<evidence type="ECO:0000256" key="12">
    <source>
        <dbReference type="ARBA" id="ARBA00023098"/>
    </source>
</evidence>
<comment type="pathway">
    <text evidence="3">Sphingolipid metabolism.</text>
</comment>
<dbReference type="EMBL" id="JAWDGP010002489">
    <property type="protein sequence ID" value="KAK3782717.1"/>
    <property type="molecule type" value="Genomic_DNA"/>
</dbReference>
<sequence>MAIDLRIMTLNCWGLPFPVICKNRQERIYAIGEYLHKSSFDIIVLEEIWVKSDFHMLREKLKKKLPFSHYFYSGAIGSGICVFSKFLITETMYYCFHLNGHPHKIFHGDWFGGKGVGMCSLLIDGLDINLYCTHFHAEYNPGHDEYEAHRLAQAIELCQFVRRTSSNCDMVIVAGDFNTTPAQLGYKVITHYGNLRDVWRDKQNAMDEESGGTCEVPGNIYTDPKNLTRCPHGSRIDYIMYDVKESFEVLVSDWQTGIGKIPELNINYSDHEAVLVKISINKREATESPPLKNLPSQKSLSREQRESLQESLLVLDKGVARCVNEEKFFQSMVFVLSLILYAINNWLVDPMTLEDSLLMAFSISCAKLGLALAIGVSVWTALILKRAEFHALVACKEDIMKLLGV</sequence>
<evidence type="ECO:0000313" key="16">
    <source>
        <dbReference type="EMBL" id="KAK3782717.1"/>
    </source>
</evidence>
<organism evidence="16 17">
    <name type="scientific">Elysia crispata</name>
    <name type="common">lettuce slug</name>
    <dbReference type="NCBI Taxonomy" id="231223"/>
    <lineage>
        <taxon>Eukaryota</taxon>
        <taxon>Metazoa</taxon>
        <taxon>Spiralia</taxon>
        <taxon>Lophotrochozoa</taxon>
        <taxon>Mollusca</taxon>
        <taxon>Gastropoda</taxon>
        <taxon>Heterobranchia</taxon>
        <taxon>Euthyneura</taxon>
        <taxon>Panpulmonata</taxon>
        <taxon>Sacoglossa</taxon>
        <taxon>Placobranchoidea</taxon>
        <taxon>Plakobranchidae</taxon>
        <taxon>Elysia</taxon>
    </lineage>
</organism>
<proteinExistence type="inferred from homology"/>
<dbReference type="GO" id="GO:0004767">
    <property type="term" value="F:sphingomyelin phosphodiesterase activity"/>
    <property type="evidence" value="ECO:0007669"/>
    <property type="project" value="UniProtKB-EC"/>
</dbReference>